<accession>A0ABW5AMB9</accession>
<gene>
    <name evidence="2" type="ORF">ACFSOX_14570</name>
</gene>
<evidence type="ECO:0000313" key="2">
    <source>
        <dbReference type="EMBL" id="MFD2183380.1"/>
    </source>
</evidence>
<dbReference type="Pfam" id="PF09945">
    <property type="entry name" value="DUF2177"/>
    <property type="match status" value="1"/>
</dbReference>
<feature type="transmembrane region" description="Helical" evidence="1">
    <location>
        <begin position="93"/>
        <end position="112"/>
    </location>
</feature>
<dbReference type="Proteomes" id="UP001597314">
    <property type="component" value="Unassembled WGS sequence"/>
</dbReference>
<keyword evidence="1" id="KW-0472">Membrane</keyword>
<proteinExistence type="predicted"/>
<keyword evidence="3" id="KW-1185">Reference proteome</keyword>
<feature type="transmembrane region" description="Helical" evidence="1">
    <location>
        <begin position="132"/>
        <end position="152"/>
    </location>
</feature>
<sequence length="159" mass="17021">MAVIQRHDGGVVPVLVQCRTVPLPYAIAYVAVLVAFVAIDFVWLSKMGPLLYRPTLGDILLEAPRFPPAIVFYLIYPIGVIAFAVAPALREESILPAIGWGALFGALAYATYDLTNYATLRNWTLQLTLADIAWGAVLTAIAGAAGYGAAAASRHWFGS</sequence>
<keyword evidence="1" id="KW-1133">Transmembrane helix</keyword>
<keyword evidence="1" id="KW-0812">Transmembrane</keyword>
<feature type="transmembrane region" description="Helical" evidence="1">
    <location>
        <begin position="26"/>
        <end position="45"/>
    </location>
</feature>
<dbReference type="InterPro" id="IPR018687">
    <property type="entry name" value="DUF2177_membr"/>
</dbReference>
<protein>
    <submittedName>
        <fullName evidence="2">DUF2177 family protein</fullName>
    </submittedName>
</protein>
<name>A0ABW5AMB9_9BRAD</name>
<dbReference type="RefSeq" id="WP_378478536.1">
    <property type="nucleotide sequence ID" value="NZ_JBHUIW010000016.1"/>
</dbReference>
<evidence type="ECO:0000256" key="1">
    <source>
        <dbReference type="SAM" id="Phobius"/>
    </source>
</evidence>
<organism evidence="2 3">
    <name type="scientific">Rhodoplanes azumiensis</name>
    <dbReference type="NCBI Taxonomy" id="1897628"/>
    <lineage>
        <taxon>Bacteria</taxon>
        <taxon>Pseudomonadati</taxon>
        <taxon>Pseudomonadota</taxon>
        <taxon>Alphaproteobacteria</taxon>
        <taxon>Hyphomicrobiales</taxon>
        <taxon>Nitrobacteraceae</taxon>
        <taxon>Rhodoplanes</taxon>
    </lineage>
</organism>
<evidence type="ECO:0000313" key="3">
    <source>
        <dbReference type="Proteomes" id="UP001597314"/>
    </source>
</evidence>
<comment type="caution">
    <text evidence="2">The sequence shown here is derived from an EMBL/GenBank/DDBJ whole genome shotgun (WGS) entry which is preliminary data.</text>
</comment>
<dbReference type="EMBL" id="JBHUIW010000016">
    <property type="protein sequence ID" value="MFD2183380.1"/>
    <property type="molecule type" value="Genomic_DNA"/>
</dbReference>
<feature type="transmembrane region" description="Helical" evidence="1">
    <location>
        <begin position="65"/>
        <end position="86"/>
    </location>
</feature>
<reference evidence="3" key="1">
    <citation type="journal article" date="2019" name="Int. J. Syst. Evol. Microbiol.">
        <title>The Global Catalogue of Microorganisms (GCM) 10K type strain sequencing project: providing services to taxonomists for standard genome sequencing and annotation.</title>
        <authorList>
            <consortium name="The Broad Institute Genomics Platform"/>
            <consortium name="The Broad Institute Genome Sequencing Center for Infectious Disease"/>
            <person name="Wu L."/>
            <person name="Ma J."/>
        </authorList>
    </citation>
    <scope>NUCLEOTIDE SEQUENCE [LARGE SCALE GENOMIC DNA]</scope>
    <source>
        <strain evidence="3">CGMCC 1.6774</strain>
    </source>
</reference>